<evidence type="ECO:0000256" key="1">
    <source>
        <dbReference type="ARBA" id="ARBA00022617"/>
    </source>
</evidence>
<keyword evidence="5" id="KW-1133">Transmembrane helix</keyword>
<dbReference type="GO" id="GO:0004497">
    <property type="term" value="F:monooxygenase activity"/>
    <property type="evidence" value="ECO:0007669"/>
    <property type="project" value="InterPro"/>
</dbReference>
<dbReference type="InterPro" id="IPR050121">
    <property type="entry name" value="Cytochrome_P450_monoxygenase"/>
</dbReference>
<keyword evidence="5" id="KW-0472">Membrane</keyword>
<keyword evidence="2 4" id="KW-0479">Metal-binding</keyword>
<dbReference type="SUPFAM" id="SSF48264">
    <property type="entry name" value="Cytochrome P450"/>
    <property type="match status" value="1"/>
</dbReference>
<name>A0AA39TR65_9PEZI</name>
<dbReference type="AlphaFoldDB" id="A0AA39TR65"/>
<keyword evidence="1 4" id="KW-0349">Heme</keyword>
<proteinExistence type="predicted"/>
<keyword evidence="7" id="KW-1185">Reference proteome</keyword>
<dbReference type="Proteomes" id="UP001174934">
    <property type="component" value="Unassembled WGS sequence"/>
</dbReference>
<keyword evidence="3 4" id="KW-0408">Iron</keyword>
<sequence>MATTLYVAATYIALFFIPLCFLVASYRLLFHPLHRYPGPFFAKVTEGYGGWFAIRKRLHLETYRNFQKYGPVVRQAPNRLVFNTATALHDIYLNPRVTKGKAYRASQMRAKYPSMINAIDSNQHRRKKKYISPVMGDRSMRIFEPTMSSQIDIFLRLLLESSRNSSYVDMTQRCQRLGVDIVTLLAFGYRINTQTDETSRFLPALIDNFSWRISTYMQFPALKPLEHLLILSTLGRAVKFANMVKSMIKTRMAQDKDAHHDLYSVVAGHLGKRQVGLYNGELWPEAILFIMAGGTTTATAMSALFFYLARNPTAYARLTAEIRSTFASGRPDTICSGSQLHSCKYLRACIDEAMRMSPPVITPIEEPFIIDGHVIPRGTQVAVSLYSLFHNEEYFPDSFAFKPEHWLEEAGGEGDDSSSTSRESMRKVFAPFILGDRSCAGRLMAYQEASLTVARTLWYFDFELAPGKAGEVGGGTPGRADGRHRAGEFQLEDIMVTGHTGPNLVFRLRGEFWKELELKG</sequence>
<comment type="cofactor">
    <cofactor evidence="4">
        <name>heme</name>
        <dbReference type="ChEBI" id="CHEBI:30413"/>
    </cofactor>
</comment>
<dbReference type="InterPro" id="IPR002401">
    <property type="entry name" value="Cyt_P450_E_grp-I"/>
</dbReference>
<dbReference type="InterPro" id="IPR001128">
    <property type="entry name" value="Cyt_P450"/>
</dbReference>
<dbReference type="InterPro" id="IPR036396">
    <property type="entry name" value="Cyt_P450_sf"/>
</dbReference>
<organism evidence="6 7">
    <name type="scientific">Bombardia bombarda</name>
    <dbReference type="NCBI Taxonomy" id="252184"/>
    <lineage>
        <taxon>Eukaryota</taxon>
        <taxon>Fungi</taxon>
        <taxon>Dikarya</taxon>
        <taxon>Ascomycota</taxon>
        <taxon>Pezizomycotina</taxon>
        <taxon>Sordariomycetes</taxon>
        <taxon>Sordariomycetidae</taxon>
        <taxon>Sordariales</taxon>
        <taxon>Lasiosphaeriaceae</taxon>
        <taxon>Bombardia</taxon>
    </lineage>
</organism>
<dbReference type="EMBL" id="JAULSR010000011">
    <property type="protein sequence ID" value="KAK0610052.1"/>
    <property type="molecule type" value="Genomic_DNA"/>
</dbReference>
<dbReference type="GO" id="GO:0016705">
    <property type="term" value="F:oxidoreductase activity, acting on paired donors, with incorporation or reduction of molecular oxygen"/>
    <property type="evidence" value="ECO:0007669"/>
    <property type="project" value="InterPro"/>
</dbReference>
<feature type="transmembrane region" description="Helical" evidence="5">
    <location>
        <begin position="6"/>
        <end position="29"/>
    </location>
</feature>
<reference evidence="6" key="1">
    <citation type="submission" date="2023-06" db="EMBL/GenBank/DDBJ databases">
        <title>Genome-scale phylogeny and comparative genomics of the fungal order Sordariales.</title>
        <authorList>
            <consortium name="Lawrence Berkeley National Laboratory"/>
            <person name="Hensen N."/>
            <person name="Bonometti L."/>
            <person name="Westerberg I."/>
            <person name="Brannstrom I.O."/>
            <person name="Guillou S."/>
            <person name="Cros-Aarteil S."/>
            <person name="Calhoun S."/>
            <person name="Haridas S."/>
            <person name="Kuo A."/>
            <person name="Mondo S."/>
            <person name="Pangilinan J."/>
            <person name="Riley R."/>
            <person name="LaButti K."/>
            <person name="Andreopoulos B."/>
            <person name="Lipzen A."/>
            <person name="Chen C."/>
            <person name="Yanf M."/>
            <person name="Daum C."/>
            <person name="Ng V."/>
            <person name="Clum A."/>
            <person name="Steindorff A."/>
            <person name="Ohm R."/>
            <person name="Martin F."/>
            <person name="Silar P."/>
            <person name="Natvig D."/>
            <person name="Lalanne C."/>
            <person name="Gautier V."/>
            <person name="Ament-velasquez S.L."/>
            <person name="Kruys A."/>
            <person name="Hutchinson M.I."/>
            <person name="Powell A.J."/>
            <person name="Barry K."/>
            <person name="Miller A.N."/>
            <person name="Grigoriev I.V."/>
            <person name="Debuchy R."/>
            <person name="Gladieux P."/>
            <person name="Thoren M.H."/>
            <person name="Johannesson H."/>
        </authorList>
    </citation>
    <scope>NUCLEOTIDE SEQUENCE</scope>
    <source>
        <strain evidence="6">SMH3391-2</strain>
    </source>
</reference>
<dbReference type="PRINTS" id="PR00385">
    <property type="entry name" value="P450"/>
</dbReference>
<feature type="binding site" description="axial binding residue" evidence="4">
    <location>
        <position position="439"/>
    </location>
    <ligand>
        <name>heme</name>
        <dbReference type="ChEBI" id="CHEBI:30413"/>
    </ligand>
    <ligandPart>
        <name>Fe</name>
        <dbReference type="ChEBI" id="CHEBI:18248"/>
    </ligandPart>
</feature>
<dbReference type="PANTHER" id="PTHR24305:SF226">
    <property type="entry name" value="CYTOCHROME P450 MONOOXYGENASE"/>
    <property type="match status" value="1"/>
</dbReference>
<protein>
    <submittedName>
        <fullName evidence="6">Cytochrome P450</fullName>
    </submittedName>
</protein>
<accession>A0AA39TR65</accession>
<evidence type="ECO:0000256" key="3">
    <source>
        <dbReference type="ARBA" id="ARBA00023004"/>
    </source>
</evidence>
<evidence type="ECO:0000256" key="4">
    <source>
        <dbReference type="PIRSR" id="PIRSR602401-1"/>
    </source>
</evidence>
<evidence type="ECO:0000256" key="5">
    <source>
        <dbReference type="SAM" id="Phobius"/>
    </source>
</evidence>
<feature type="transmembrane region" description="Helical" evidence="5">
    <location>
        <begin position="286"/>
        <end position="309"/>
    </location>
</feature>
<dbReference type="GO" id="GO:0020037">
    <property type="term" value="F:heme binding"/>
    <property type="evidence" value="ECO:0007669"/>
    <property type="project" value="InterPro"/>
</dbReference>
<comment type="caution">
    <text evidence="6">The sequence shown here is derived from an EMBL/GenBank/DDBJ whole genome shotgun (WGS) entry which is preliminary data.</text>
</comment>
<dbReference type="PRINTS" id="PR00463">
    <property type="entry name" value="EP450I"/>
</dbReference>
<gene>
    <name evidence="6" type="ORF">B0T17DRAFT_593873</name>
</gene>
<dbReference type="Pfam" id="PF00067">
    <property type="entry name" value="p450"/>
    <property type="match status" value="1"/>
</dbReference>
<dbReference type="PANTHER" id="PTHR24305">
    <property type="entry name" value="CYTOCHROME P450"/>
    <property type="match status" value="1"/>
</dbReference>
<keyword evidence="5" id="KW-0812">Transmembrane</keyword>
<evidence type="ECO:0000313" key="7">
    <source>
        <dbReference type="Proteomes" id="UP001174934"/>
    </source>
</evidence>
<evidence type="ECO:0000313" key="6">
    <source>
        <dbReference type="EMBL" id="KAK0610052.1"/>
    </source>
</evidence>
<dbReference type="GO" id="GO:0005506">
    <property type="term" value="F:iron ion binding"/>
    <property type="evidence" value="ECO:0007669"/>
    <property type="project" value="InterPro"/>
</dbReference>
<evidence type="ECO:0000256" key="2">
    <source>
        <dbReference type="ARBA" id="ARBA00022723"/>
    </source>
</evidence>
<dbReference type="Gene3D" id="1.10.630.10">
    <property type="entry name" value="Cytochrome P450"/>
    <property type="match status" value="1"/>
</dbReference>